<comment type="pathway">
    <text evidence="2 6">Amino-acid biosynthesis; L-valine biosynthesis; L-valine from pyruvate: step 1/4.</text>
</comment>
<comment type="function">
    <text evidence="6">Catalyzes the conversion of 2 pyruvate molecules into acetolactate in the first common step of the biosynthetic pathway of the branched-amino acids such as leucine, isoleucine, and valine.</text>
</comment>
<dbReference type="SUPFAM" id="SSF55021">
    <property type="entry name" value="ACT-like"/>
    <property type="match status" value="2"/>
</dbReference>
<dbReference type="EMBL" id="PGCK01000002">
    <property type="protein sequence ID" value="MCD1294192.1"/>
    <property type="molecule type" value="Genomic_DNA"/>
</dbReference>
<dbReference type="Pfam" id="PF22629">
    <property type="entry name" value="ACT_AHAS_ss"/>
    <property type="match status" value="1"/>
</dbReference>
<evidence type="ECO:0000256" key="3">
    <source>
        <dbReference type="ARBA" id="ARBA00006341"/>
    </source>
</evidence>
<comment type="catalytic activity">
    <reaction evidence="6">
        <text>2 pyruvate + H(+) = (2S)-2-acetolactate + CO2</text>
        <dbReference type="Rhea" id="RHEA:25249"/>
        <dbReference type="ChEBI" id="CHEBI:15361"/>
        <dbReference type="ChEBI" id="CHEBI:15378"/>
        <dbReference type="ChEBI" id="CHEBI:16526"/>
        <dbReference type="ChEBI" id="CHEBI:58476"/>
        <dbReference type="EC" id="2.2.1.6"/>
    </reaction>
</comment>
<dbReference type="Gene3D" id="3.30.70.1150">
    <property type="entry name" value="ACT-like. Chain A, domain 2"/>
    <property type="match status" value="1"/>
</dbReference>
<dbReference type="PANTHER" id="PTHR30239">
    <property type="entry name" value="ACETOLACTATE SYNTHASE SMALL SUBUNIT"/>
    <property type="match status" value="1"/>
</dbReference>
<dbReference type="RefSeq" id="WP_230740925.1">
    <property type="nucleotide sequence ID" value="NZ_PGCK01000002.1"/>
</dbReference>
<dbReference type="GO" id="GO:0009099">
    <property type="term" value="P:L-valine biosynthetic process"/>
    <property type="evidence" value="ECO:0007669"/>
    <property type="project" value="UniProtKB-UniRule"/>
</dbReference>
<name>A0AAP2W5J0_9EURY</name>
<dbReference type="Pfam" id="PF10369">
    <property type="entry name" value="ALS_ss_C"/>
    <property type="match status" value="1"/>
</dbReference>
<gene>
    <name evidence="8" type="ORF">CUJ83_04180</name>
</gene>
<evidence type="ECO:0000259" key="7">
    <source>
        <dbReference type="PROSITE" id="PS51671"/>
    </source>
</evidence>
<evidence type="ECO:0000313" key="9">
    <source>
        <dbReference type="Proteomes" id="UP001320159"/>
    </source>
</evidence>
<keyword evidence="5 6" id="KW-0100">Branched-chain amino acid biosynthesis</keyword>
<proteinExistence type="inferred from homology"/>
<keyword evidence="9" id="KW-1185">Reference proteome</keyword>
<dbReference type="PANTHER" id="PTHR30239:SF0">
    <property type="entry name" value="ACETOLACTATE SYNTHASE SMALL SUBUNIT 1, CHLOROPLASTIC"/>
    <property type="match status" value="1"/>
</dbReference>
<dbReference type="InterPro" id="IPR054480">
    <property type="entry name" value="AHAS_small-like_ACT"/>
</dbReference>
<protein>
    <recommendedName>
        <fullName evidence="6">Acetolactate synthase small subunit</fullName>
        <shortName evidence="6">AHAS</shortName>
        <shortName evidence="6">ALS</shortName>
        <ecNumber evidence="6">2.2.1.6</ecNumber>
    </recommendedName>
    <alternativeName>
        <fullName evidence="6">Acetohydroxy-acid synthase small subunit</fullName>
    </alternativeName>
</protein>
<sequence length="174" mass="19095">MAEEAGKALNSHTLSVLVENKPGVLTRVASLYARRGYNIDSLTVGVTENPTISRMTIVVHGDENVIEQVTKQLNKLIDVIKVVDISPQESVDRELALIKVSADASNRSEIIQIVDIFRAKIIDVSPKSLIIETTGSGDKIDALEELMRPFGIKEMVRTGKVALVRGVKLTQFDK</sequence>
<dbReference type="InterPro" id="IPR045865">
    <property type="entry name" value="ACT-like_dom_sf"/>
</dbReference>
<dbReference type="GO" id="GO:0003984">
    <property type="term" value="F:acetolactate synthase activity"/>
    <property type="evidence" value="ECO:0007669"/>
    <property type="project" value="UniProtKB-UniRule"/>
</dbReference>
<comment type="subunit">
    <text evidence="6">Dimer of large and small chains.</text>
</comment>
<organism evidence="8 9">
    <name type="scientific">Methanooceanicella nereidis</name>
    <dbReference type="NCBI Taxonomy" id="2052831"/>
    <lineage>
        <taxon>Archaea</taxon>
        <taxon>Methanobacteriati</taxon>
        <taxon>Methanobacteriota</taxon>
        <taxon>Stenosarchaea group</taxon>
        <taxon>Methanomicrobia</taxon>
        <taxon>Methanocellales</taxon>
        <taxon>Methanocellaceae</taxon>
        <taxon>Methanooceanicella</taxon>
    </lineage>
</organism>
<comment type="pathway">
    <text evidence="1 6">Amino-acid biosynthesis; L-isoleucine biosynthesis; L-isoleucine from 2-oxobutanoate: step 1/4.</text>
</comment>
<dbReference type="AlphaFoldDB" id="A0AAP2W5J0"/>
<evidence type="ECO:0000256" key="5">
    <source>
        <dbReference type="ARBA" id="ARBA00023304"/>
    </source>
</evidence>
<dbReference type="Gene3D" id="3.30.70.260">
    <property type="match status" value="1"/>
</dbReference>
<dbReference type="EC" id="2.2.1.6" evidence="6"/>
<dbReference type="FunFam" id="3.30.70.260:FF:000001">
    <property type="entry name" value="Acetolactate synthase, small subunit"/>
    <property type="match status" value="1"/>
</dbReference>
<dbReference type="InterPro" id="IPR027271">
    <property type="entry name" value="Acetolactate_synth/TF_NikR_C"/>
</dbReference>
<dbReference type="InterPro" id="IPR004789">
    <property type="entry name" value="Acetalactate_synth_ssu"/>
</dbReference>
<dbReference type="CDD" id="cd04878">
    <property type="entry name" value="ACT_AHAS"/>
    <property type="match status" value="1"/>
</dbReference>
<comment type="caution">
    <text evidence="8">The sequence shown here is derived from an EMBL/GenBank/DDBJ whole genome shotgun (WGS) entry which is preliminary data.</text>
</comment>
<dbReference type="GO" id="GO:0005829">
    <property type="term" value="C:cytosol"/>
    <property type="evidence" value="ECO:0007669"/>
    <property type="project" value="TreeGrafter"/>
</dbReference>
<evidence type="ECO:0000313" key="8">
    <source>
        <dbReference type="EMBL" id="MCD1294192.1"/>
    </source>
</evidence>
<comment type="similarity">
    <text evidence="3 6">Belongs to the acetolactate synthase small subunit family.</text>
</comment>
<evidence type="ECO:0000256" key="2">
    <source>
        <dbReference type="ARBA" id="ARBA00005025"/>
    </source>
</evidence>
<evidence type="ECO:0000256" key="4">
    <source>
        <dbReference type="ARBA" id="ARBA00022605"/>
    </source>
</evidence>
<dbReference type="GO" id="GO:1990610">
    <property type="term" value="F:acetolactate synthase regulator activity"/>
    <property type="evidence" value="ECO:0007669"/>
    <property type="project" value="UniProtKB-UniRule"/>
</dbReference>
<keyword evidence="4 6" id="KW-0028">Amino-acid biosynthesis</keyword>
<dbReference type="PROSITE" id="PS51671">
    <property type="entry name" value="ACT"/>
    <property type="match status" value="1"/>
</dbReference>
<evidence type="ECO:0000256" key="6">
    <source>
        <dbReference type="RuleBase" id="RU368092"/>
    </source>
</evidence>
<dbReference type="Proteomes" id="UP001320159">
    <property type="component" value="Unassembled WGS sequence"/>
</dbReference>
<evidence type="ECO:0000256" key="1">
    <source>
        <dbReference type="ARBA" id="ARBA00004974"/>
    </source>
</evidence>
<dbReference type="FunFam" id="3.30.70.1150:FF:000001">
    <property type="entry name" value="Acetolactate synthase small subunit"/>
    <property type="match status" value="1"/>
</dbReference>
<dbReference type="InterPro" id="IPR019455">
    <property type="entry name" value="Acetolactate_synth_ssu_C"/>
</dbReference>
<keyword evidence="6" id="KW-0808">Transferase</keyword>
<feature type="domain" description="ACT" evidence="7">
    <location>
        <begin position="13"/>
        <end position="87"/>
    </location>
</feature>
<dbReference type="InterPro" id="IPR002912">
    <property type="entry name" value="ACT_dom"/>
</dbReference>
<dbReference type="InterPro" id="IPR039557">
    <property type="entry name" value="AHAS_ACT"/>
</dbReference>
<accession>A0AAP2W5J0</accession>
<dbReference type="NCBIfam" id="NF008864">
    <property type="entry name" value="PRK11895.1"/>
    <property type="match status" value="1"/>
</dbReference>
<dbReference type="GO" id="GO:0009097">
    <property type="term" value="P:isoleucine biosynthetic process"/>
    <property type="evidence" value="ECO:0007669"/>
    <property type="project" value="UniProtKB-UniRule"/>
</dbReference>
<dbReference type="NCBIfam" id="TIGR00119">
    <property type="entry name" value="acolac_sm"/>
    <property type="match status" value="1"/>
</dbReference>
<reference evidence="8 9" key="1">
    <citation type="submission" date="2017-11" db="EMBL/GenBank/DDBJ databases">
        <title>Isolation and Characterization of Family Methanocellaceae Species from Potential Methane Hydrate Area Offshore Southwestern Taiwan.</title>
        <authorList>
            <person name="Zhang W.-L."/>
            <person name="Chen W.-C."/>
            <person name="Lai M.-C."/>
            <person name="Chen S.-C."/>
        </authorList>
    </citation>
    <scope>NUCLEOTIDE SEQUENCE [LARGE SCALE GENOMIC DNA]</scope>
    <source>
        <strain evidence="8 9">CWC-04</strain>
    </source>
</reference>